<evidence type="ECO:0000313" key="1">
    <source>
        <dbReference type="EMBL" id="KAI4378763.1"/>
    </source>
</evidence>
<comment type="caution">
    <text evidence="1">The sequence shown here is derived from an EMBL/GenBank/DDBJ whole genome shotgun (WGS) entry which is preliminary data.</text>
</comment>
<protein>
    <submittedName>
        <fullName evidence="1">Uncharacterized protein</fullName>
    </submittedName>
</protein>
<evidence type="ECO:0000313" key="2">
    <source>
        <dbReference type="Proteomes" id="UP001057402"/>
    </source>
</evidence>
<dbReference type="Proteomes" id="UP001057402">
    <property type="component" value="Chromosome 4"/>
</dbReference>
<name>A0ACB9RIH7_9MYRT</name>
<accession>A0ACB9RIH7</accession>
<gene>
    <name evidence="1" type="ORF">MLD38_016197</name>
</gene>
<keyword evidence="2" id="KW-1185">Reference proteome</keyword>
<organism evidence="1 2">
    <name type="scientific">Melastoma candidum</name>
    <dbReference type="NCBI Taxonomy" id="119954"/>
    <lineage>
        <taxon>Eukaryota</taxon>
        <taxon>Viridiplantae</taxon>
        <taxon>Streptophyta</taxon>
        <taxon>Embryophyta</taxon>
        <taxon>Tracheophyta</taxon>
        <taxon>Spermatophyta</taxon>
        <taxon>Magnoliopsida</taxon>
        <taxon>eudicotyledons</taxon>
        <taxon>Gunneridae</taxon>
        <taxon>Pentapetalae</taxon>
        <taxon>rosids</taxon>
        <taxon>malvids</taxon>
        <taxon>Myrtales</taxon>
        <taxon>Melastomataceae</taxon>
        <taxon>Melastomatoideae</taxon>
        <taxon>Melastomateae</taxon>
        <taxon>Melastoma</taxon>
    </lineage>
</organism>
<sequence length="126" mass="13258">MLSLVPPLLVLCNSAFQAPGAPAWIGVIGFSQNLRGVTNGGGSGHNFLAGRVIGAIEVKVFDFSVSESDCGDDVDDDRVGLFIGIACGTEAWVGAGNLRMGSGELESICREATLPLLLKEEFREYP</sequence>
<reference evidence="2" key="1">
    <citation type="journal article" date="2023" name="Front. Plant Sci.">
        <title>Chromosomal-level genome assembly of Melastoma candidum provides insights into trichome evolution.</title>
        <authorList>
            <person name="Zhong Y."/>
            <person name="Wu W."/>
            <person name="Sun C."/>
            <person name="Zou P."/>
            <person name="Liu Y."/>
            <person name="Dai S."/>
            <person name="Zhou R."/>
        </authorList>
    </citation>
    <scope>NUCLEOTIDE SEQUENCE [LARGE SCALE GENOMIC DNA]</scope>
</reference>
<proteinExistence type="predicted"/>
<dbReference type="EMBL" id="CM042883">
    <property type="protein sequence ID" value="KAI4378763.1"/>
    <property type="molecule type" value="Genomic_DNA"/>
</dbReference>